<evidence type="ECO:0000256" key="1">
    <source>
        <dbReference type="SAM" id="MobiDB-lite"/>
    </source>
</evidence>
<accession>A0A2S0IEI2</accession>
<dbReference type="Proteomes" id="UP000239477">
    <property type="component" value="Chromosome"/>
</dbReference>
<sequence>MKLLDRFLGGSADESAPEAGPRLEPTIALESAQASAQPRGQAFRGLDDPALLEYIRSGDYNSRVESLRNMAALRCVSLIVTSLGMLPLNLIRNDASKAPAKDHPGYRLMKLKPNGWQTPFEFKSMMQLHVLQQGNAYARVIWSAGRPIALVPMALGSVKAELVGWEMRYTYTRPDGQQIKLSQKEVFHLRDITIDGVEGLGRMKLARDAIALARDAERAAGRVFRTGNLAGGAVEVPKALSDTAYGRMRSSLDTDFAGADNAERWMLLEEGAKANKFKATAAEAQHNENRNTQIEEVARAFGVPRPLLMMDDTSWGSGIEQLGIFFVQYGLQFWFTAWEQAAMRTFLTDEELDEFAYKFNERALMRGTLKDQADYFAKASGAGGHAPWMWQNEIRELSDLAASDDPQANKLRDPITQKGKPNEPAATA</sequence>
<dbReference type="Pfam" id="PF04860">
    <property type="entry name" value="Phage_portal"/>
    <property type="match status" value="1"/>
</dbReference>
<proteinExistence type="predicted"/>
<protein>
    <submittedName>
        <fullName evidence="2">Phage portal protein</fullName>
    </submittedName>
</protein>
<gene>
    <name evidence="2" type="ORF">CLM73_25410</name>
</gene>
<dbReference type="NCBIfam" id="TIGR01537">
    <property type="entry name" value="portal_HK97"/>
    <property type="match status" value="1"/>
</dbReference>
<dbReference type="InterPro" id="IPR006427">
    <property type="entry name" value="Portal_HK97"/>
</dbReference>
<dbReference type="EMBL" id="CP023270">
    <property type="protein sequence ID" value="AVJ30167.1"/>
    <property type="molecule type" value="Genomic_DNA"/>
</dbReference>
<name>A0A2S0IEI2_9BURK</name>
<dbReference type="OrthoDB" id="9765386at2"/>
<feature type="region of interest" description="Disordered" evidence="1">
    <location>
        <begin position="401"/>
        <end position="428"/>
    </location>
</feature>
<keyword evidence="3" id="KW-1185">Reference proteome</keyword>
<organism evidence="2 3">
    <name type="scientific">Achromobacter spanius</name>
    <dbReference type="NCBI Taxonomy" id="217203"/>
    <lineage>
        <taxon>Bacteria</taxon>
        <taxon>Pseudomonadati</taxon>
        <taxon>Pseudomonadota</taxon>
        <taxon>Betaproteobacteria</taxon>
        <taxon>Burkholderiales</taxon>
        <taxon>Alcaligenaceae</taxon>
        <taxon>Achromobacter</taxon>
    </lineage>
</organism>
<dbReference type="RefSeq" id="WP_105240794.1">
    <property type="nucleotide sequence ID" value="NZ_CP023270.1"/>
</dbReference>
<evidence type="ECO:0000313" key="3">
    <source>
        <dbReference type="Proteomes" id="UP000239477"/>
    </source>
</evidence>
<reference evidence="2 3" key="1">
    <citation type="submission" date="2017-09" db="EMBL/GenBank/DDBJ databases">
        <title>Genomic, metabolic, and phenotypic characteristics of bacterial isolates from the natural microbiome of the model nematode Caenorhabditis elegans.</title>
        <authorList>
            <person name="Zimmermann J."/>
            <person name="Obeng N."/>
            <person name="Yang W."/>
            <person name="Obeng O."/>
            <person name="Kissoyan K."/>
            <person name="Pees B."/>
            <person name="Dirksen P."/>
            <person name="Hoppner M."/>
            <person name="Franke A."/>
            <person name="Rosenstiel P."/>
            <person name="Leippe M."/>
            <person name="Dierking K."/>
            <person name="Kaleta C."/>
            <person name="Schulenburg H."/>
        </authorList>
    </citation>
    <scope>NUCLEOTIDE SEQUENCE [LARGE SCALE GENOMIC DNA]</scope>
    <source>
        <strain evidence="2 3">MYb73</strain>
    </source>
</reference>
<evidence type="ECO:0000313" key="2">
    <source>
        <dbReference type="EMBL" id="AVJ30167.1"/>
    </source>
</evidence>
<dbReference type="InterPro" id="IPR006944">
    <property type="entry name" value="Phage/GTA_portal"/>
</dbReference>
<dbReference type="AlphaFoldDB" id="A0A2S0IEI2"/>